<gene>
    <name evidence="5" type="ORF">LCGC14_1611230</name>
</gene>
<accession>A0A0F9I8H8</accession>
<dbReference type="CDD" id="cd02440">
    <property type="entry name" value="AdoMet_MTases"/>
    <property type="match status" value="1"/>
</dbReference>
<reference evidence="5" key="1">
    <citation type="journal article" date="2015" name="Nature">
        <title>Complex archaea that bridge the gap between prokaryotes and eukaryotes.</title>
        <authorList>
            <person name="Spang A."/>
            <person name="Saw J.H."/>
            <person name="Jorgensen S.L."/>
            <person name="Zaremba-Niedzwiedzka K."/>
            <person name="Martijn J."/>
            <person name="Lind A.E."/>
            <person name="van Eijk R."/>
            <person name="Schleper C."/>
            <person name="Guy L."/>
            <person name="Ettema T.J."/>
        </authorList>
    </citation>
    <scope>NUCLEOTIDE SEQUENCE</scope>
</reference>
<dbReference type="GO" id="GO:0010420">
    <property type="term" value="F:polyprenyldihydroxybenzoate methyltransferase activity"/>
    <property type="evidence" value="ECO:0007669"/>
    <property type="project" value="InterPro"/>
</dbReference>
<dbReference type="EMBL" id="LAZR01013046">
    <property type="protein sequence ID" value="KKM23827.1"/>
    <property type="molecule type" value="Genomic_DNA"/>
</dbReference>
<dbReference type="PANTHER" id="PTHR43464:SF19">
    <property type="entry name" value="UBIQUINONE BIOSYNTHESIS O-METHYLTRANSFERASE, MITOCHONDRIAL"/>
    <property type="match status" value="1"/>
</dbReference>
<organism evidence="5">
    <name type="scientific">marine sediment metagenome</name>
    <dbReference type="NCBI Taxonomy" id="412755"/>
    <lineage>
        <taxon>unclassified sequences</taxon>
        <taxon>metagenomes</taxon>
        <taxon>ecological metagenomes</taxon>
    </lineage>
</organism>
<dbReference type="Gene3D" id="3.40.50.150">
    <property type="entry name" value="Vaccinia Virus protein VP39"/>
    <property type="match status" value="1"/>
</dbReference>
<comment type="caution">
    <text evidence="5">The sequence shown here is derived from an EMBL/GenBank/DDBJ whole genome shotgun (WGS) entry which is preliminary data.</text>
</comment>
<dbReference type="SUPFAM" id="SSF53335">
    <property type="entry name" value="S-adenosyl-L-methionine-dependent methyltransferases"/>
    <property type="match status" value="1"/>
</dbReference>
<name>A0A0F9I8H8_9ZZZZ</name>
<dbReference type="NCBIfam" id="TIGR01983">
    <property type="entry name" value="UbiG"/>
    <property type="match status" value="1"/>
</dbReference>
<dbReference type="FunFam" id="3.40.50.150:FF:000028">
    <property type="entry name" value="Ubiquinone biosynthesis O-methyltransferase"/>
    <property type="match status" value="1"/>
</dbReference>
<proteinExistence type="inferred from homology"/>
<sequence>MSELNHSPQNIDRAEIAKFEALASRWWDQESEFKSLHDINPLRVNWIDEHSPVVECKLLDVGCGGGILAESMAHRGADVTGIDMGKAPLAVARLHSLESGISVNYRQCTAEEMAEQHPGEFDIVTCLEMLEHVPDPRSVIDACAKLVKPGGHLYFSTINRNPKAYLFAVIGAEYLLKMLPKGTHDYGKFIRPSELCNWVRECGLELQTMTGMTYNPLTKHYRLDDQNVDVNYLVYARKPD</sequence>
<evidence type="ECO:0000256" key="3">
    <source>
        <dbReference type="ARBA" id="ARBA00022688"/>
    </source>
</evidence>
<dbReference type="GO" id="GO:0061542">
    <property type="term" value="F:3-demethylubiquinol 3-O-methyltransferase activity"/>
    <property type="evidence" value="ECO:0007669"/>
    <property type="project" value="InterPro"/>
</dbReference>
<evidence type="ECO:0000313" key="5">
    <source>
        <dbReference type="EMBL" id="KKM23827.1"/>
    </source>
</evidence>
<evidence type="ECO:0000256" key="1">
    <source>
        <dbReference type="ARBA" id="ARBA00022603"/>
    </source>
</evidence>
<dbReference type="HAMAP" id="MF_00472">
    <property type="entry name" value="UbiG"/>
    <property type="match status" value="1"/>
</dbReference>
<keyword evidence="2" id="KW-0808">Transferase</keyword>
<evidence type="ECO:0000256" key="2">
    <source>
        <dbReference type="ARBA" id="ARBA00022679"/>
    </source>
</evidence>
<keyword evidence="3" id="KW-0831">Ubiquinone biosynthesis</keyword>
<dbReference type="Pfam" id="PF13489">
    <property type="entry name" value="Methyltransf_23"/>
    <property type="match status" value="1"/>
</dbReference>
<keyword evidence="1" id="KW-0489">Methyltransferase</keyword>
<dbReference type="InterPro" id="IPR029063">
    <property type="entry name" value="SAM-dependent_MTases_sf"/>
</dbReference>
<dbReference type="InterPro" id="IPR010233">
    <property type="entry name" value="UbiG_MeTrfase"/>
</dbReference>
<evidence type="ECO:0000256" key="4">
    <source>
        <dbReference type="ARBA" id="ARBA00022691"/>
    </source>
</evidence>
<dbReference type="AlphaFoldDB" id="A0A0F9I8H8"/>
<dbReference type="PANTHER" id="PTHR43464">
    <property type="entry name" value="METHYLTRANSFERASE"/>
    <property type="match status" value="1"/>
</dbReference>
<dbReference type="GO" id="GO:0032259">
    <property type="term" value="P:methylation"/>
    <property type="evidence" value="ECO:0007669"/>
    <property type="project" value="UniProtKB-KW"/>
</dbReference>
<evidence type="ECO:0008006" key="6">
    <source>
        <dbReference type="Google" id="ProtNLM"/>
    </source>
</evidence>
<keyword evidence="4" id="KW-0949">S-adenosyl-L-methionine</keyword>
<protein>
    <recommendedName>
        <fullName evidence="6">Methyltransferase type 11 domain-containing protein</fullName>
    </recommendedName>
</protein>